<reference evidence="2" key="1">
    <citation type="submission" date="2013-05" db="EMBL/GenBank/DDBJ databases">
        <authorList>
            <person name="Harkins D.M."/>
            <person name="Durkin A.S."/>
            <person name="Brinkac L.M."/>
            <person name="Haft D.H."/>
            <person name="Selengut J.D."/>
            <person name="Sanka R."/>
            <person name="DePew J."/>
            <person name="Purushe J."/>
            <person name="Hartskeerl R.A."/>
            <person name="Ahmed A."/>
            <person name="van der Linden H."/>
            <person name="Goris M.G.A."/>
            <person name="Vinetz J.M."/>
            <person name="Sutton G.G."/>
            <person name="Nierman W.C."/>
            <person name="Fouts D.E."/>
        </authorList>
    </citation>
    <scope>NUCLEOTIDE SEQUENCE [LARGE SCALE GENOMIC DNA]</scope>
    <source>
        <strain evidence="2">5399</strain>
    </source>
</reference>
<comment type="caution">
    <text evidence="2">The sequence shown here is derived from an EMBL/GenBank/DDBJ whole genome shotgun (WGS) entry which is preliminary data.</text>
</comment>
<dbReference type="SUPFAM" id="SSF51182">
    <property type="entry name" value="RmlC-like cupins"/>
    <property type="match status" value="1"/>
</dbReference>
<evidence type="ECO:0000313" key="2">
    <source>
        <dbReference type="EMBL" id="EQA47320.1"/>
    </source>
</evidence>
<keyword evidence="3" id="KW-1185">Reference proteome</keyword>
<gene>
    <name evidence="2" type="ORF">LEP1GSC050_0891</name>
</gene>
<dbReference type="RefSeq" id="WP_010569363.1">
    <property type="nucleotide sequence ID" value="NZ_AHMO02000004.1"/>
</dbReference>
<organism evidence="2 3">
    <name type="scientific">Leptospira broomii serovar Hurstbridge str. 5399</name>
    <dbReference type="NCBI Taxonomy" id="1049789"/>
    <lineage>
        <taxon>Bacteria</taxon>
        <taxon>Pseudomonadati</taxon>
        <taxon>Spirochaetota</taxon>
        <taxon>Spirochaetia</taxon>
        <taxon>Leptospirales</taxon>
        <taxon>Leptospiraceae</taxon>
        <taxon>Leptospira</taxon>
    </lineage>
</organism>
<dbReference type="Proteomes" id="UP000015454">
    <property type="component" value="Unassembled WGS sequence"/>
</dbReference>
<dbReference type="Pfam" id="PF05523">
    <property type="entry name" value="FdtA"/>
    <property type="match status" value="1"/>
</dbReference>
<dbReference type="CDD" id="cd20292">
    <property type="entry name" value="cupin_QdtA-like"/>
    <property type="match status" value="1"/>
</dbReference>
<proteinExistence type="predicted"/>
<dbReference type="InterPro" id="IPR014710">
    <property type="entry name" value="RmlC-like_jellyroll"/>
</dbReference>
<protein>
    <submittedName>
        <fullName evidence="2">WxcM-like protein</fullName>
    </submittedName>
</protein>
<dbReference type="InterPro" id="IPR008894">
    <property type="entry name" value="QdtA_cupin_dom"/>
</dbReference>
<accession>T0F851</accession>
<name>T0F851_9LEPT</name>
<evidence type="ECO:0000259" key="1">
    <source>
        <dbReference type="Pfam" id="PF05523"/>
    </source>
</evidence>
<dbReference type="Gene3D" id="2.60.120.10">
    <property type="entry name" value="Jelly Rolls"/>
    <property type="match status" value="1"/>
</dbReference>
<dbReference type="AlphaFoldDB" id="T0F851"/>
<dbReference type="OrthoDB" id="9795513at2"/>
<dbReference type="STRING" id="1049789.LEP1GSC050_0891"/>
<sequence>MQESIIVSNSGYIFLKNMGGGPSGNLVVLEGEREIPFLIKRVYYITKIENSTNIRGKHAHRSLEQVIFCVNGSFTLELDDGRKRQDIIMNRENIGVRLGPMLWHTMRDFSADCVILVVASDYYSETDYIRNYDEFISLLES</sequence>
<dbReference type="EMBL" id="AHMO02000004">
    <property type="protein sequence ID" value="EQA47320.1"/>
    <property type="molecule type" value="Genomic_DNA"/>
</dbReference>
<dbReference type="InterPro" id="IPR011051">
    <property type="entry name" value="RmlC_Cupin_sf"/>
</dbReference>
<feature type="domain" description="Sugar 3,4-ketoisomerase QdtA cupin" evidence="1">
    <location>
        <begin position="22"/>
        <end position="138"/>
    </location>
</feature>
<evidence type="ECO:0000313" key="3">
    <source>
        <dbReference type="Proteomes" id="UP000015454"/>
    </source>
</evidence>